<dbReference type="EMBL" id="LFJN01000014">
    <property type="protein sequence ID" value="KPI39611.1"/>
    <property type="molecule type" value="Genomic_DNA"/>
</dbReference>
<comment type="caution">
    <text evidence="4">The sequence shown here is derived from an EMBL/GenBank/DDBJ whole genome shotgun (WGS) entry which is preliminary data.</text>
</comment>
<keyword evidence="2" id="KW-1015">Disulfide bond</keyword>
<keyword evidence="3" id="KW-0732">Signal</keyword>
<feature type="signal peptide" evidence="3">
    <location>
        <begin position="1"/>
        <end position="16"/>
    </location>
</feature>
<reference evidence="4 5" key="1">
    <citation type="submission" date="2015-06" db="EMBL/GenBank/DDBJ databases">
        <title>Draft genome of the ant-associated black yeast Phialophora attae CBS 131958.</title>
        <authorList>
            <person name="Moreno L.F."/>
            <person name="Stielow B.J."/>
            <person name="de Hoog S."/>
            <person name="Vicente V.A."/>
            <person name="Weiss V.A."/>
            <person name="de Vries M."/>
            <person name="Cruz L.M."/>
            <person name="Souza E.M."/>
        </authorList>
    </citation>
    <scope>NUCLEOTIDE SEQUENCE [LARGE SCALE GENOMIC DNA]</scope>
    <source>
        <strain evidence="4 5">CBS 131958</strain>
    </source>
</reference>
<dbReference type="RefSeq" id="XP_017999574.1">
    <property type="nucleotide sequence ID" value="XM_018143381.1"/>
</dbReference>
<dbReference type="SUPFAM" id="SSF101751">
    <property type="entry name" value="Hydrophobin II, HfbII"/>
    <property type="match status" value="1"/>
</dbReference>
<dbReference type="Pfam" id="PF06766">
    <property type="entry name" value="Hydrophobin_2"/>
    <property type="match status" value="1"/>
</dbReference>
<dbReference type="CDD" id="cd23508">
    <property type="entry name" value="hydrophobin_II"/>
    <property type="match status" value="1"/>
</dbReference>
<comment type="similarity">
    <text evidence="1">Belongs to the cerato-ulmin hydrophobin family.</text>
</comment>
<name>A0A0N0NLR5_9EURO</name>
<gene>
    <name evidence="4" type="ORF">AB675_3339</name>
</gene>
<dbReference type="OrthoDB" id="4500971at2759"/>
<dbReference type="InterPro" id="IPR010636">
    <property type="entry name" value="Class_II_hydrophobin"/>
</dbReference>
<evidence type="ECO:0000313" key="4">
    <source>
        <dbReference type="EMBL" id="KPI39611.1"/>
    </source>
</evidence>
<dbReference type="VEuPathDB" id="FungiDB:AB675_3339"/>
<protein>
    <submittedName>
        <fullName evidence="4">Cryparin</fullName>
    </submittedName>
</protein>
<dbReference type="PANTHER" id="PTHR42341:SF1">
    <property type="entry name" value="HYDROPHOBIN"/>
    <property type="match status" value="1"/>
</dbReference>
<dbReference type="GO" id="GO:0005576">
    <property type="term" value="C:extracellular region"/>
    <property type="evidence" value="ECO:0007669"/>
    <property type="project" value="InterPro"/>
</dbReference>
<dbReference type="STRING" id="1664694.A0A0N0NLR5"/>
<dbReference type="AlphaFoldDB" id="A0A0N0NLR5"/>
<dbReference type="GeneID" id="28735261"/>
<sequence>MQFFTTIVALAGAAAALPAVSVAPLSALEQRQLPICSGLTGSAQCCATDVLDLADLDCATPPDAVTTTEEFVASCSAIGQQARCCAIPILGQALICSDPVGFPGKQ</sequence>
<evidence type="ECO:0000313" key="5">
    <source>
        <dbReference type="Proteomes" id="UP000038010"/>
    </source>
</evidence>
<dbReference type="InterPro" id="IPR036686">
    <property type="entry name" value="Class_II_Hydrophobin_sf"/>
</dbReference>
<dbReference type="Gene3D" id="3.20.120.10">
    <property type="entry name" value="Hydrophobin"/>
    <property type="match status" value="1"/>
</dbReference>
<accession>A0A0N0NLR5</accession>
<dbReference type="Proteomes" id="UP000038010">
    <property type="component" value="Unassembled WGS sequence"/>
</dbReference>
<feature type="chain" id="PRO_5005856774" evidence="3">
    <location>
        <begin position="17"/>
        <end position="106"/>
    </location>
</feature>
<organism evidence="4 5">
    <name type="scientific">Cyphellophora attinorum</name>
    <dbReference type="NCBI Taxonomy" id="1664694"/>
    <lineage>
        <taxon>Eukaryota</taxon>
        <taxon>Fungi</taxon>
        <taxon>Dikarya</taxon>
        <taxon>Ascomycota</taxon>
        <taxon>Pezizomycotina</taxon>
        <taxon>Eurotiomycetes</taxon>
        <taxon>Chaetothyriomycetidae</taxon>
        <taxon>Chaetothyriales</taxon>
        <taxon>Cyphellophoraceae</taxon>
        <taxon>Cyphellophora</taxon>
    </lineage>
</organism>
<dbReference type="PANTHER" id="PTHR42341">
    <property type="entry name" value="HYDROPHOBIN"/>
    <property type="match status" value="1"/>
</dbReference>
<evidence type="ECO:0000256" key="3">
    <source>
        <dbReference type="SAM" id="SignalP"/>
    </source>
</evidence>
<proteinExistence type="inferred from homology"/>
<evidence type="ECO:0000256" key="2">
    <source>
        <dbReference type="ARBA" id="ARBA00023157"/>
    </source>
</evidence>
<evidence type="ECO:0000256" key="1">
    <source>
        <dbReference type="ARBA" id="ARBA00009576"/>
    </source>
</evidence>
<keyword evidence="5" id="KW-1185">Reference proteome</keyword>